<sequence>MADSTIDFTPVRDRVTVDVLPTKEPAHLPPAHPRFTLLQGGPRISTYDFPPPLKRPAGLSKRASQLALKLARRLLNHPKPDKGLTDAERQARDAYLVQSNVERFARGEMGWETVQGPGGKTVDLTSPRDESFARATLGCQDWESVLGADQKTLVATGVAPTIVVHDEAVLEKDPPEQNAPKGASSKDREAEKRKKCLSTVLEARESVILDGFPVAAEKYPFPKEPATDLPGSSLGVLPVRYEDHLPVEQLAIDVKAAWHADDGAEPSRMKRILSLQSIRFAEKQAREREERKAVTEAKTTSKVEHKRILPKRGLKKSLSMHMQRFASTTSLLRAAREDAAAAESAAANVEHVIEGPSRSGKPQHTTPVVRKPCPPRPPRSPQPLQQSPSMRNMHYAEQLAAPPGIKIMVDPLTADHPSLRNNAFSDSVPPPIPEKSPARAMSSNNLLHVQSPRLDVRKLGRTVSVPVLTAQQLPRSLEQPTPIHPPRPHLILRLRADVPSEKSQYILLASLNSIRVAARIQPLVIKPILGMRIQNFAATELPPLPPSKPATKARRIGTQVIRDQMLSDATQARATVLVSPPNMGEMALGELWRSGKYKRHKSVAGNHEPGDHRYTLFPTFDDNTDFDGYDFDDIVEPEGGPAEVGEIVASEEGMLTTSDTITSKGVDENAASAQEACVKSDATAPVRFEPEGQVEHVINGAAARCACLEYNAYEVVVDTKWTAIGVGKSGDGRWVVGFS</sequence>
<evidence type="ECO:0000313" key="3">
    <source>
        <dbReference type="Proteomes" id="UP000192596"/>
    </source>
</evidence>
<dbReference type="InParanoid" id="A0A1V8T6I5"/>
<evidence type="ECO:0000256" key="1">
    <source>
        <dbReference type="SAM" id="MobiDB-lite"/>
    </source>
</evidence>
<feature type="region of interest" description="Disordered" evidence="1">
    <location>
        <begin position="346"/>
        <end position="388"/>
    </location>
</feature>
<protein>
    <submittedName>
        <fullName evidence="2">Uncharacterized protein</fullName>
    </submittedName>
</protein>
<gene>
    <name evidence="2" type="ORF">B0A48_07583</name>
</gene>
<reference evidence="3" key="1">
    <citation type="submission" date="2017-03" db="EMBL/GenBank/DDBJ databases">
        <title>Genomes of endolithic fungi from Antarctica.</title>
        <authorList>
            <person name="Coleine C."/>
            <person name="Masonjones S."/>
            <person name="Stajich J.E."/>
        </authorList>
    </citation>
    <scope>NUCLEOTIDE SEQUENCE [LARGE SCALE GENOMIC DNA]</scope>
    <source>
        <strain evidence="3">CCFEE 5527</strain>
    </source>
</reference>
<dbReference type="AlphaFoldDB" id="A0A1V8T6I5"/>
<feature type="region of interest" description="Disordered" evidence="1">
    <location>
        <begin position="168"/>
        <end position="192"/>
    </location>
</feature>
<keyword evidence="3" id="KW-1185">Reference proteome</keyword>
<organism evidence="2 3">
    <name type="scientific">Cryoendolithus antarcticus</name>
    <dbReference type="NCBI Taxonomy" id="1507870"/>
    <lineage>
        <taxon>Eukaryota</taxon>
        <taxon>Fungi</taxon>
        <taxon>Dikarya</taxon>
        <taxon>Ascomycota</taxon>
        <taxon>Pezizomycotina</taxon>
        <taxon>Dothideomycetes</taxon>
        <taxon>Dothideomycetidae</taxon>
        <taxon>Cladosporiales</taxon>
        <taxon>Cladosporiaceae</taxon>
        <taxon>Cryoendolithus</taxon>
    </lineage>
</organism>
<feature type="compositionally biased region" description="Pro residues" evidence="1">
    <location>
        <begin position="372"/>
        <end position="381"/>
    </location>
</feature>
<evidence type="ECO:0000313" key="2">
    <source>
        <dbReference type="EMBL" id="OQO07017.1"/>
    </source>
</evidence>
<accession>A0A1V8T6I5</accession>
<proteinExistence type="predicted"/>
<comment type="caution">
    <text evidence="2">The sequence shown here is derived from an EMBL/GenBank/DDBJ whole genome shotgun (WGS) entry which is preliminary data.</text>
</comment>
<dbReference type="EMBL" id="NAJO01000015">
    <property type="protein sequence ID" value="OQO07017.1"/>
    <property type="molecule type" value="Genomic_DNA"/>
</dbReference>
<name>A0A1V8T6I5_9PEZI</name>
<dbReference type="Proteomes" id="UP000192596">
    <property type="component" value="Unassembled WGS sequence"/>
</dbReference>